<dbReference type="Gene3D" id="3.40.50.1000">
    <property type="entry name" value="HAD superfamily/HAD-like"/>
    <property type="match status" value="1"/>
</dbReference>
<evidence type="ECO:0000256" key="13">
    <source>
        <dbReference type="ARBA" id="ARBA00022989"/>
    </source>
</evidence>
<evidence type="ECO:0000256" key="17">
    <source>
        <dbReference type="SAM" id="Phobius"/>
    </source>
</evidence>
<accession>A0A8T0S2A3</accession>
<dbReference type="InterPro" id="IPR008250">
    <property type="entry name" value="ATPase_P-typ_transduc_dom_A_sf"/>
</dbReference>
<evidence type="ECO:0000256" key="12">
    <source>
        <dbReference type="ARBA" id="ARBA00022967"/>
    </source>
</evidence>
<feature type="transmembrane region" description="Helical" evidence="17">
    <location>
        <begin position="270"/>
        <end position="291"/>
    </location>
</feature>
<dbReference type="SUPFAM" id="SSF81660">
    <property type="entry name" value="Metal cation-transporting ATPase, ATP-binding domain N"/>
    <property type="match status" value="1"/>
</dbReference>
<feature type="transmembrane region" description="Helical" evidence="17">
    <location>
        <begin position="1012"/>
        <end position="1032"/>
    </location>
</feature>
<dbReference type="EC" id="7.2.2.10" evidence="3"/>
<keyword evidence="7" id="KW-0479">Metal-binding</keyword>
<evidence type="ECO:0000256" key="9">
    <source>
        <dbReference type="ARBA" id="ARBA00022837"/>
    </source>
</evidence>
<feature type="transmembrane region" description="Helical" evidence="17">
    <location>
        <begin position="317"/>
        <end position="344"/>
    </location>
</feature>
<dbReference type="InterPro" id="IPR044492">
    <property type="entry name" value="P_typ_ATPase_HD_dom"/>
</dbReference>
<dbReference type="InterPro" id="IPR018303">
    <property type="entry name" value="ATPase_P-typ_P_site"/>
</dbReference>
<dbReference type="EMBL" id="CM029046">
    <property type="protein sequence ID" value="KAG2592781.1"/>
    <property type="molecule type" value="Genomic_DNA"/>
</dbReference>
<dbReference type="GO" id="GO:0016887">
    <property type="term" value="F:ATP hydrolysis activity"/>
    <property type="evidence" value="ECO:0007669"/>
    <property type="project" value="InterPro"/>
</dbReference>
<dbReference type="InterPro" id="IPR006068">
    <property type="entry name" value="ATPase_P-typ_cation-transptr_C"/>
</dbReference>
<evidence type="ECO:0000256" key="15">
    <source>
        <dbReference type="ARBA" id="ARBA00023136"/>
    </source>
</evidence>
<dbReference type="InterPro" id="IPR023214">
    <property type="entry name" value="HAD_sf"/>
</dbReference>
<feature type="transmembrane region" description="Helical" evidence="17">
    <location>
        <begin position="781"/>
        <end position="804"/>
    </location>
</feature>
<dbReference type="SMART" id="SM00831">
    <property type="entry name" value="Cation_ATPase_N"/>
    <property type="match status" value="1"/>
</dbReference>
<dbReference type="Pfam" id="PF08282">
    <property type="entry name" value="Hydrolase_3"/>
    <property type="match status" value="1"/>
</dbReference>
<dbReference type="InterPro" id="IPR001757">
    <property type="entry name" value="P_typ_ATPase"/>
</dbReference>
<feature type="domain" description="Cation-transporting P-type ATPase N-terminal" evidence="18">
    <location>
        <begin position="16"/>
        <end position="90"/>
    </location>
</feature>
<dbReference type="PROSITE" id="PS00154">
    <property type="entry name" value="ATPASE_E1_E2"/>
    <property type="match status" value="1"/>
</dbReference>
<dbReference type="NCBIfam" id="TIGR01494">
    <property type="entry name" value="ATPase_P-type"/>
    <property type="match status" value="2"/>
</dbReference>
<keyword evidence="9" id="KW-0106">Calcium</keyword>
<dbReference type="FunFam" id="3.40.50.1000:FF:000028">
    <property type="entry name" value="Calcium-transporting P-type ATPase, putative"/>
    <property type="match status" value="1"/>
</dbReference>
<proteinExistence type="inferred from homology"/>
<dbReference type="FunFam" id="1.20.1110.10:FF:000077">
    <property type="entry name" value="ECA1 (ER-TYPE CA2+-ATPASE 1)"/>
    <property type="match status" value="1"/>
</dbReference>
<evidence type="ECO:0000313" key="20">
    <source>
        <dbReference type="Proteomes" id="UP000823388"/>
    </source>
</evidence>
<comment type="catalytic activity">
    <reaction evidence="16">
        <text>Ca(2+)(in) + ATP + H2O = Ca(2+)(out) + ADP + phosphate + H(+)</text>
        <dbReference type="Rhea" id="RHEA:18105"/>
        <dbReference type="ChEBI" id="CHEBI:15377"/>
        <dbReference type="ChEBI" id="CHEBI:15378"/>
        <dbReference type="ChEBI" id="CHEBI:29108"/>
        <dbReference type="ChEBI" id="CHEBI:30616"/>
        <dbReference type="ChEBI" id="CHEBI:43474"/>
        <dbReference type="ChEBI" id="CHEBI:456216"/>
        <dbReference type="EC" id="7.2.2.10"/>
    </reaction>
</comment>
<dbReference type="SFLD" id="SFLDG00002">
    <property type="entry name" value="C1.7:_P-type_atpase_like"/>
    <property type="match status" value="1"/>
</dbReference>
<keyword evidence="8" id="KW-0547">Nucleotide-binding</keyword>
<keyword evidence="15 17" id="KW-0472">Membrane</keyword>
<reference evidence="19" key="1">
    <citation type="submission" date="2020-05" db="EMBL/GenBank/DDBJ databases">
        <title>WGS assembly of Panicum virgatum.</title>
        <authorList>
            <person name="Lovell J.T."/>
            <person name="Jenkins J."/>
            <person name="Shu S."/>
            <person name="Juenger T.E."/>
            <person name="Schmutz J."/>
        </authorList>
    </citation>
    <scope>NUCLEOTIDE SEQUENCE</scope>
    <source>
        <strain evidence="19">AP13</strain>
    </source>
</reference>
<keyword evidence="20" id="KW-1185">Reference proteome</keyword>
<dbReference type="GO" id="GO:0005524">
    <property type="term" value="F:ATP binding"/>
    <property type="evidence" value="ECO:0007669"/>
    <property type="project" value="UniProtKB-KW"/>
</dbReference>
<evidence type="ECO:0000256" key="1">
    <source>
        <dbReference type="ARBA" id="ARBA00004141"/>
    </source>
</evidence>
<dbReference type="InterPro" id="IPR036412">
    <property type="entry name" value="HAD-like_sf"/>
</dbReference>
<dbReference type="AlphaFoldDB" id="A0A8T0S2A3"/>
<keyword evidence="4" id="KW-0813">Transport</keyword>
<dbReference type="InterPro" id="IPR059000">
    <property type="entry name" value="ATPase_P-type_domA"/>
</dbReference>
<keyword evidence="10" id="KW-0067">ATP-binding</keyword>
<comment type="similarity">
    <text evidence="2">Belongs to the cation transport ATPase (P-type) (TC 3.A.3) family. Type IIA subfamily.</text>
</comment>
<dbReference type="GO" id="GO:0016020">
    <property type="term" value="C:membrane"/>
    <property type="evidence" value="ECO:0007669"/>
    <property type="project" value="UniProtKB-SubCell"/>
</dbReference>
<organism evidence="19 20">
    <name type="scientific">Panicum virgatum</name>
    <name type="common">Blackwell switchgrass</name>
    <dbReference type="NCBI Taxonomy" id="38727"/>
    <lineage>
        <taxon>Eukaryota</taxon>
        <taxon>Viridiplantae</taxon>
        <taxon>Streptophyta</taxon>
        <taxon>Embryophyta</taxon>
        <taxon>Tracheophyta</taxon>
        <taxon>Spermatophyta</taxon>
        <taxon>Magnoliopsida</taxon>
        <taxon>Liliopsida</taxon>
        <taxon>Poales</taxon>
        <taxon>Poaceae</taxon>
        <taxon>PACMAD clade</taxon>
        <taxon>Panicoideae</taxon>
        <taxon>Panicodae</taxon>
        <taxon>Paniceae</taxon>
        <taxon>Panicinae</taxon>
        <taxon>Panicum</taxon>
        <taxon>Panicum sect. Hiantes</taxon>
    </lineage>
</organism>
<comment type="caution">
    <text evidence="19">The sequence shown here is derived from an EMBL/GenBank/DDBJ whole genome shotgun (WGS) entry which is preliminary data.</text>
</comment>
<dbReference type="SUPFAM" id="SSF81653">
    <property type="entry name" value="Calcium ATPase, transduction domain A"/>
    <property type="match status" value="1"/>
</dbReference>
<dbReference type="SUPFAM" id="SSF81665">
    <property type="entry name" value="Calcium ATPase, transmembrane domain M"/>
    <property type="match status" value="1"/>
</dbReference>
<evidence type="ECO:0000256" key="2">
    <source>
        <dbReference type="ARBA" id="ARBA00005675"/>
    </source>
</evidence>
<dbReference type="OrthoDB" id="616765at2759"/>
<dbReference type="InterPro" id="IPR023299">
    <property type="entry name" value="ATPase_P-typ_cyto_dom_N"/>
</dbReference>
<dbReference type="SFLD" id="SFLDF00027">
    <property type="entry name" value="p-type_atpase"/>
    <property type="match status" value="1"/>
</dbReference>
<feature type="transmembrane region" description="Helical" evidence="17">
    <location>
        <begin position="73"/>
        <end position="91"/>
    </location>
</feature>
<dbReference type="FunFam" id="3.40.1110.10:FF:000021">
    <property type="entry name" value="calcium-transporting ATPase, endoplasmic reticulum-type"/>
    <property type="match status" value="1"/>
</dbReference>
<dbReference type="InterPro" id="IPR023298">
    <property type="entry name" value="ATPase_P-typ_TM_dom_sf"/>
</dbReference>
<dbReference type="SUPFAM" id="SSF56784">
    <property type="entry name" value="HAD-like"/>
    <property type="match status" value="1"/>
</dbReference>
<evidence type="ECO:0000256" key="16">
    <source>
        <dbReference type="ARBA" id="ARBA00048694"/>
    </source>
</evidence>
<dbReference type="PANTHER" id="PTHR42861">
    <property type="entry name" value="CALCIUM-TRANSPORTING ATPASE"/>
    <property type="match status" value="1"/>
</dbReference>
<evidence type="ECO:0000256" key="7">
    <source>
        <dbReference type="ARBA" id="ARBA00022723"/>
    </source>
</evidence>
<evidence type="ECO:0000256" key="4">
    <source>
        <dbReference type="ARBA" id="ARBA00022448"/>
    </source>
</evidence>
<dbReference type="Pfam" id="PF13246">
    <property type="entry name" value="Cation_ATPase"/>
    <property type="match status" value="1"/>
</dbReference>
<evidence type="ECO:0000256" key="11">
    <source>
        <dbReference type="ARBA" id="ARBA00022842"/>
    </source>
</evidence>
<evidence type="ECO:0000256" key="6">
    <source>
        <dbReference type="ARBA" id="ARBA00022692"/>
    </source>
</evidence>
<evidence type="ECO:0000256" key="5">
    <source>
        <dbReference type="ARBA" id="ARBA00022568"/>
    </source>
</evidence>
<keyword evidence="13 17" id="KW-1133">Transmembrane helix</keyword>
<dbReference type="InterPro" id="IPR004014">
    <property type="entry name" value="ATPase_P-typ_cation-transptr_N"/>
</dbReference>
<evidence type="ECO:0000313" key="19">
    <source>
        <dbReference type="EMBL" id="KAG2592781.1"/>
    </source>
</evidence>
<comment type="subcellular location">
    <subcellularLocation>
        <location evidence="1">Membrane</location>
        <topology evidence="1">Multi-pass membrane protein</topology>
    </subcellularLocation>
</comment>
<evidence type="ECO:0000256" key="14">
    <source>
        <dbReference type="ARBA" id="ARBA00023065"/>
    </source>
</evidence>
<evidence type="ECO:0000256" key="3">
    <source>
        <dbReference type="ARBA" id="ARBA00012790"/>
    </source>
</evidence>
<dbReference type="SFLD" id="SFLDS00003">
    <property type="entry name" value="Haloacid_Dehalogenase"/>
    <property type="match status" value="1"/>
</dbReference>
<dbReference type="PRINTS" id="PR00119">
    <property type="entry name" value="CATATPASE"/>
</dbReference>
<feature type="transmembrane region" description="Helical" evidence="17">
    <location>
        <begin position="977"/>
        <end position="1006"/>
    </location>
</feature>
<dbReference type="Gene3D" id="3.40.1110.10">
    <property type="entry name" value="Calcium-transporting ATPase, cytoplasmic domain N"/>
    <property type="match status" value="1"/>
</dbReference>
<name>A0A8T0S2A3_PANVG</name>
<dbReference type="Pfam" id="PF00690">
    <property type="entry name" value="Cation_ATPase_N"/>
    <property type="match status" value="1"/>
</dbReference>
<dbReference type="Gene3D" id="2.70.150.10">
    <property type="entry name" value="Calcium-transporting ATPase, cytoplasmic transduction domain A"/>
    <property type="match status" value="1"/>
</dbReference>
<keyword evidence="11" id="KW-0460">Magnesium</keyword>
<dbReference type="GO" id="GO:0046872">
    <property type="term" value="F:metal ion binding"/>
    <property type="evidence" value="ECO:0007669"/>
    <property type="project" value="UniProtKB-KW"/>
</dbReference>
<evidence type="ECO:0000256" key="10">
    <source>
        <dbReference type="ARBA" id="ARBA00022840"/>
    </source>
</evidence>
<protein>
    <recommendedName>
        <fullName evidence="3">P-type Ca(2+) transporter</fullName>
        <ecNumber evidence="3">7.2.2.10</ecNumber>
    </recommendedName>
</protein>
<dbReference type="FunFam" id="2.70.150.10:FF:000014">
    <property type="entry name" value="Calcium-transporting ATPase, putative"/>
    <property type="match status" value="1"/>
</dbReference>
<keyword evidence="12" id="KW-1278">Translocase</keyword>
<keyword evidence="6 17" id="KW-0812">Transmembrane</keyword>
<keyword evidence="14" id="KW-0406">Ion transport</keyword>
<keyword evidence="5" id="KW-0109">Calcium transport</keyword>
<gene>
    <name evidence="19" type="ORF">PVAP13_5NG579000</name>
</gene>
<feature type="transmembrane region" description="Helical" evidence="17">
    <location>
        <begin position="97"/>
        <end position="117"/>
    </location>
</feature>
<evidence type="ECO:0000259" key="18">
    <source>
        <dbReference type="SMART" id="SM00831"/>
    </source>
</evidence>
<dbReference type="GO" id="GO:0005388">
    <property type="term" value="F:P-type calcium transporter activity"/>
    <property type="evidence" value="ECO:0007669"/>
    <property type="project" value="UniProtKB-EC"/>
</dbReference>
<dbReference type="Pfam" id="PF00689">
    <property type="entry name" value="Cation_ATPase_C"/>
    <property type="match status" value="1"/>
</dbReference>
<dbReference type="Pfam" id="PF00122">
    <property type="entry name" value="E1-E2_ATPase"/>
    <property type="match status" value="1"/>
</dbReference>
<dbReference type="Gene3D" id="1.20.1110.10">
    <property type="entry name" value="Calcium-transporting ATPase, transmembrane domain"/>
    <property type="match status" value="1"/>
</dbReference>
<evidence type="ECO:0000256" key="8">
    <source>
        <dbReference type="ARBA" id="ARBA00022741"/>
    </source>
</evidence>
<dbReference type="Proteomes" id="UP000823388">
    <property type="component" value="Chromosome 5N"/>
</dbReference>
<sequence length="1049" mass="113620">MGKHAPAAPQQTHAFPAWARTPAACEAAYAVSAAWGLSSDEAVARREAYGPNELGEHPSPSLLSLLLAQFDDTLVRVLLAAAAVSFALAYLDDAASSFVEPLVIFLILLVNAAVGAWQETSAERALAALKEIQCEHAAVRRDGVLVTRVPARELVPGDVVELRAGDRVPADVRVMSLVSSTLRAEQASLTGESEAVNKTARAVAAEDAEIQAKECMLFAGTTVANGSCVALVVATGMATEIGRIHSQIHDASQADDDTPLKRKLNEFGEALTAIIGAICALVWIINIRYFLTWEYDAGSGRWWRPTRVGFSFERCAYYFKIAVALAVAAIPEGLPTVITTCLGLGTRKMAHKNALVRRLPSVETLGCTTVICSDKTGTLTTNQMSAVRLVAMPSKGGEQLRSFRVEGTTYDPTDGRIDGWPEPGAIDGNLAMVARIAAVCNDASISMSGHHYVASGMPTEAALKVLVEKMGLPGDSASSLKSSELMCCCQWWNQIYCRVATLEFDRTRKSMGVIVTSHSGKNALLVKGAVENLLERCTYMQLLDGTVVEMDDTSRGLILESLREMSRSALRCLGFAYKDETPEFATYDGEEHPAHKLLLDHSNYSSIENNLIFAGFVGLRDPPREEVPGAIEKCKAAGIRVIVITGDNKETAEAICREIGVFSRDEDLRGKSFTGREFMSITDKKSKLRQQGGLLFSRAEPKHKQEIVRLLKEDGEVVAMTGDGVNDAPALKLADIGIAMGIAGTEVAKEASDMVLADDNFKTIVAAVGEGRSIYNNMKAFIRYMISSNIGEVASIFLTAALGIPEGLIPVQLLWVNLVTDGPPATALGFNPPDKDIMKKPPRRSEDSLISAWVLFRYMVIGLYVGVATVGAFVVWYTHGSFLGINLGADGHTLVTYSQLSNWGQCSSWEGFKAEPFIAGDRVFSFDANPCDYFTEGKVKATTISLSVLVAIEMFNSLNALSDDASLLTMPPWVNPWLLLAMSLSFGLHFLILYTPLFASAFGIVPLSFNEWILVMVVAFPVIIIDEVLKLVRRCMLRLGRPSMKLKAD</sequence>
<feature type="transmembrane region" description="Helical" evidence="17">
    <location>
        <begin position="855"/>
        <end position="877"/>
    </location>
</feature>
<dbReference type="FunFam" id="1.20.1110.10:FF:000065">
    <property type="entry name" value="Sarcoplasmic/endoplasmic reticulum calcium ATPase 1"/>
    <property type="match status" value="1"/>
</dbReference>